<dbReference type="NCBIfam" id="TIGR01023">
    <property type="entry name" value="rpmG_bact"/>
    <property type="match status" value="1"/>
</dbReference>
<protein>
    <recommendedName>
        <fullName evidence="4 5">Large ribosomal subunit protein bL33</fullName>
    </recommendedName>
</protein>
<dbReference type="Gene3D" id="2.20.28.120">
    <property type="entry name" value="Ribosomal protein L33"/>
    <property type="match status" value="1"/>
</dbReference>
<evidence type="ECO:0000256" key="1">
    <source>
        <dbReference type="ARBA" id="ARBA00007596"/>
    </source>
</evidence>
<dbReference type="GO" id="GO:0005737">
    <property type="term" value="C:cytoplasm"/>
    <property type="evidence" value="ECO:0007669"/>
    <property type="project" value="UniProtKB-ARBA"/>
</dbReference>
<dbReference type="InterPro" id="IPR001705">
    <property type="entry name" value="Ribosomal_bL33"/>
</dbReference>
<dbReference type="NCBIfam" id="NF001764">
    <property type="entry name" value="PRK00504.1"/>
    <property type="match status" value="1"/>
</dbReference>
<keyword evidence="2 5" id="KW-0689">Ribosomal protein</keyword>
<evidence type="ECO:0000313" key="7">
    <source>
        <dbReference type="Proteomes" id="UP000051297"/>
    </source>
</evidence>
<dbReference type="NCBIfam" id="NF001860">
    <property type="entry name" value="PRK00595.1"/>
    <property type="match status" value="1"/>
</dbReference>
<organism evidence="6 7">
    <name type="scientific">candidate division WWE3 bacterium CSP1-7</name>
    <dbReference type="NCBI Taxonomy" id="1576480"/>
    <lineage>
        <taxon>Bacteria</taxon>
        <taxon>Katanobacteria</taxon>
    </lineage>
</organism>
<dbReference type="STRING" id="1576480.XU08_C0005G0012"/>
<evidence type="ECO:0000256" key="5">
    <source>
        <dbReference type="HAMAP-Rule" id="MF_00294"/>
    </source>
</evidence>
<comment type="caution">
    <text evidence="6">The sequence shown here is derived from an EMBL/GenBank/DDBJ whole genome shotgun (WGS) entry which is preliminary data.</text>
</comment>
<gene>
    <name evidence="5 6" type="primary">rpmG</name>
    <name evidence="6" type="ORF">XU08_C0005G0012</name>
</gene>
<sequence length="53" mass="6313">MAKSLRIFIRLKCSECGSINYTTSRNKNATEKLEFKKFCPKERKYTLHKETKI</sequence>
<proteinExistence type="inferred from homology"/>
<dbReference type="InterPro" id="IPR011332">
    <property type="entry name" value="Ribosomal_zn-bd"/>
</dbReference>
<dbReference type="PANTHER" id="PTHR43168">
    <property type="entry name" value="50S RIBOSOMAL PROTEIN L33, CHLOROPLASTIC"/>
    <property type="match status" value="1"/>
</dbReference>
<name>A0A0T5ZX31_UNCKA</name>
<dbReference type="Pfam" id="PF00471">
    <property type="entry name" value="Ribosomal_L33"/>
    <property type="match status" value="1"/>
</dbReference>
<accession>A0A0T5ZX31</accession>
<dbReference type="EMBL" id="LDXK01000005">
    <property type="protein sequence ID" value="KRT67254.1"/>
    <property type="molecule type" value="Genomic_DNA"/>
</dbReference>
<dbReference type="HAMAP" id="MF_00294">
    <property type="entry name" value="Ribosomal_bL33"/>
    <property type="match status" value="1"/>
</dbReference>
<dbReference type="GO" id="GO:0005840">
    <property type="term" value="C:ribosome"/>
    <property type="evidence" value="ECO:0007669"/>
    <property type="project" value="UniProtKB-KW"/>
</dbReference>
<dbReference type="GO" id="GO:0003735">
    <property type="term" value="F:structural constituent of ribosome"/>
    <property type="evidence" value="ECO:0007669"/>
    <property type="project" value="InterPro"/>
</dbReference>
<keyword evidence="3 5" id="KW-0687">Ribonucleoprotein</keyword>
<dbReference type="PROSITE" id="PS00582">
    <property type="entry name" value="RIBOSOMAL_L33"/>
    <property type="match status" value="1"/>
</dbReference>
<dbReference type="AlphaFoldDB" id="A0A0T5ZX31"/>
<comment type="similarity">
    <text evidence="1 5">Belongs to the bacterial ribosomal protein bL33 family.</text>
</comment>
<evidence type="ECO:0000256" key="3">
    <source>
        <dbReference type="ARBA" id="ARBA00023274"/>
    </source>
</evidence>
<evidence type="ECO:0000313" key="6">
    <source>
        <dbReference type="EMBL" id="KRT67254.1"/>
    </source>
</evidence>
<dbReference type="PANTHER" id="PTHR43168:SF6">
    <property type="entry name" value="LARGE RIBOSOMAL SUBUNIT PROTEIN BL33A"/>
    <property type="match status" value="1"/>
</dbReference>
<evidence type="ECO:0000256" key="4">
    <source>
        <dbReference type="ARBA" id="ARBA00035176"/>
    </source>
</evidence>
<dbReference type="GO" id="GO:0006412">
    <property type="term" value="P:translation"/>
    <property type="evidence" value="ECO:0007669"/>
    <property type="project" value="UniProtKB-UniRule"/>
</dbReference>
<dbReference type="InterPro" id="IPR018264">
    <property type="entry name" value="Ribosomal_bL33_CS"/>
</dbReference>
<reference evidence="6 7" key="1">
    <citation type="submission" date="2015-05" db="EMBL/GenBank/DDBJ databases">
        <title>Critical biogeochemical functions in the subsurface are associated with bacteria from new phyla and little studied lineages.</title>
        <authorList>
            <person name="Hug L.A."/>
            <person name="Thomas B.C."/>
            <person name="Sharon I."/>
            <person name="Brown C.T."/>
            <person name="Sharma R."/>
            <person name="Hettich R.L."/>
            <person name="Wilkins M.J."/>
            <person name="Williams K.H."/>
            <person name="Singh A."/>
            <person name="Banfield J.F."/>
        </authorList>
    </citation>
    <scope>NUCLEOTIDE SEQUENCE [LARGE SCALE GENOMIC DNA]</scope>
    <source>
        <strain evidence="6">CSP1-7</strain>
    </source>
</reference>
<dbReference type="GO" id="GO:1990904">
    <property type="term" value="C:ribonucleoprotein complex"/>
    <property type="evidence" value="ECO:0007669"/>
    <property type="project" value="UniProtKB-KW"/>
</dbReference>
<dbReference type="Proteomes" id="UP000051297">
    <property type="component" value="Unassembled WGS sequence"/>
</dbReference>
<evidence type="ECO:0000256" key="2">
    <source>
        <dbReference type="ARBA" id="ARBA00022980"/>
    </source>
</evidence>
<dbReference type="SUPFAM" id="SSF57829">
    <property type="entry name" value="Zn-binding ribosomal proteins"/>
    <property type="match status" value="1"/>
</dbReference>
<dbReference type="InterPro" id="IPR038584">
    <property type="entry name" value="Ribosomal_bL33_sf"/>
</dbReference>